<dbReference type="SUPFAM" id="SSF53383">
    <property type="entry name" value="PLP-dependent transferases"/>
    <property type="match status" value="1"/>
</dbReference>
<proteinExistence type="inferred from homology"/>
<evidence type="ECO:0000256" key="7">
    <source>
        <dbReference type="ARBA" id="ARBA00022576"/>
    </source>
</evidence>
<comment type="pathway">
    <text evidence="3">Amino-acid degradation; 4-aminobutanoate degradation.</text>
</comment>
<evidence type="ECO:0000256" key="15">
    <source>
        <dbReference type="ARBA" id="ARBA00050054"/>
    </source>
</evidence>
<evidence type="ECO:0000256" key="6">
    <source>
        <dbReference type="ARBA" id="ARBA00012912"/>
    </source>
</evidence>
<dbReference type="InterPro" id="IPR015422">
    <property type="entry name" value="PyrdxlP-dep_Trfase_small"/>
</dbReference>
<evidence type="ECO:0000256" key="11">
    <source>
        <dbReference type="ARBA" id="ARBA00030204"/>
    </source>
</evidence>
<dbReference type="Proteomes" id="UP000614200">
    <property type="component" value="Unassembled WGS sequence"/>
</dbReference>
<evidence type="ECO:0000256" key="3">
    <source>
        <dbReference type="ARBA" id="ARBA00005176"/>
    </source>
</evidence>
<sequence>MTKLGLSTPKMVTELPGPKSKALLALRSENVPVGVSYGIPTFIERGEGAMFQDIDGNIFMDFAGGIGVLNVGYSNPEVIDAVKGQVEKFFHTSINVIQYEQYVRLAAKINAISPGDFPKKTMFVNSGAEAVENAVKIARKYTKRSELVTFTGAFHGRTALTMALTSKVKPYKFGFGPFPTGIHRAEFPYAYRCPKGISEENAMDYFIEKLNNFFLEEVNPEEVAAIIIEPVQGEGGFIPVPMAYVKELRRVCDENGMLLICDEVQSGYCRTGKMFASEYWAEQGIYADIMTSAKSIAGGLPLSAVTARAEIIDAAQAGGIGGTYCGNPVSTTAALKVIEIMERDNFADKAVKISEVVMARLNNMKGVYEIIGDVRGLGAMIALELVKDRLTKEPAKEETKAIIQECNKNGLVVLDAGIRGNNLRFLMPLCITDEQLSVALDIIENAVEKVNSAMIESRKK</sequence>
<comment type="cofactor">
    <cofactor evidence="2">
        <name>pyridoxal 5'-phosphate</name>
        <dbReference type="ChEBI" id="CHEBI:597326"/>
    </cofactor>
</comment>
<keyword evidence="8 17" id="KW-0808">Transferase</keyword>
<evidence type="ECO:0000256" key="13">
    <source>
        <dbReference type="ARBA" id="ARBA00031787"/>
    </source>
</evidence>
<dbReference type="Gene3D" id="3.40.640.10">
    <property type="entry name" value="Type I PLP-dependent aspartate aminotransferase-like (Major domain)"/>
    <property type="match status" value="1"/>
</dbReference>
<dbReference type="PANTHER" id="PTHR11986">
    <property type="entry name" value="AMINOTRANSFERASE CLASS III"/>
    <property type="match status" value="1"/>
</dbReference>
<dbReference type="RefSeq" id="WP_194702944.1">
    <property type="nucleotide sequence ID" value="NZ_JADKNH010000010.1"/>
</dbReference>
<dbReference type="InterPro" id="IPR004632">
    <property type="entry name" value="4NH2But_aminotransferase_bac"/>
</dbReference>
<keyword evidence="18" id="KW-1185">Reference proteome</keyword>
<dbReference type="CDD" id="cd00610">
    <property type="entry name" value="OAT_like"/>
    <property type="match status" value="1"/>
</dbReference>
<comment type="catalytic activity">
    <reaction evidence="14">
        <text>4-aminobutanoate + 2-oxoglutarate = succinate semialdehyde + L-glutamate</text>
        <dbReference type="Rhea" id="RHEA:23352"/>
        <dbReference type="ChEBI" id="CHEBI:16810"/>
        <dbReference type="ChEBI" id="CHEBI:29985"/>
        <dbReference type="ChEBI" id="CHEBI:57706"/>
        <dbReference type="ChEBI" id="CHEBI:59888"/>
        <dbReference type="EC" id="2.6.1.19"/>
    </reaction>
</comment>
<evidence type="ECO:0000256" key="5">
    <source>
        <dbReference type="ARBA" id="ARBA00012876"/>
    </source>
</evidence>
<gene>
    <name evidence="17" type="primary">gabT</name>
    <name evidence="17" type="ORF">ISU02_16455</name>
</gene>
<keyword evidence="7 17" id="KW-0032">Aminotransferase</keyword>
<evidence type="ECO:0000313" key="17">
    <source>
        <dbReference type="EMBL" id="MBF4694706.1"/>
    </source>
</evidence>
<dbReference type="GO" id="GO:0034386">
    <property type="term" value="F:4-aminobutyrate:2-oxoglutarate transaminase activity"/>
    <property type="evidence" value="ECO:0007669"/>
    <property type="project" value="UniProtKB-EC"/>
</dbReference>
<dbReference type="PIRSF" id="PIRSF000521">
    <property type="entry name" value="Transaminase_4ab_Lys_Orn"/>
    <property type="match status" value="1"/>
</dbReference>
<dbReference type="InterPro" id="IPR015424">
    <property type="entry name" value="PyrdxlP-dep_Trfase"/>
</dbReference>
<evidence type="ECO:0000256" key="8">
    <source>
        <dbReference type="ARBA" id="ARBA00022679"/>
    </source>
</evidence>
<name>A0ABR9ZW77_9FIRM</name>
<evidence type="ECO:0000256" key="1">
    <source>
        <dbReference type="ARBA" id="ARBA00001750"/>
    </source>
</evidence>
<dbReference type="EMBL" id="JADKNH010000010">
    <property type="protein sequence ID" value="MBF4694706.1"/>
    <property type="molecule type" value="Genomic_DNA"/>
</dbReference>
<dbReference type="InterPro" id="IPR049704">
    <property type="entry name" value="Aminotrans_3_PPA_site"/>
</dbReference>
<dbReference type="EC" id="2.6.1.22" evidence="5"/>
<dbReference type="Gene3D" id="3.90.1150.10">
    <property type="entry name" value="Aspartate Aminotransferase, domain 1"/>
    <property type="match status" value="1"/>
</dbReference>
<dbReference type="EC" id="2.6.1.19" evidence="6"/>
<protein>
    <recommendedName>
        <fullName evidence="12">(S)-3-amino-2-methylpropionate transaminase</fullName>
        <ecNumber evidence="6">2.6.1.19</ecNumber>
        <ecNumber evidence="5">2.6.1.22</ecNumber>
    </recommendedName>
    <alternativeName>
        <fullName evidence="13">GABA aminotransferase</fullName>
    </alternativeName>
    <alternativeName>
        <fullName evidence="11">Gamma-amino-N-butyrate transaminase</fullName>
    </alternativeName>
    <alternativeName>
        <fullName evidence="15">Glutamate:succinic semialdehyde transaminase</fullName>
    </alternativeName>
    <alternativeName>
        <fullName evidence="10">L-AIBAT</fullName>
    </alternativeName>
</protein>
<reference evidence="17 18" key="1">
    <citation type="submission" date="2020-11" db="EMBL/GenBank/DDBJ databases">
        <title>Fusibacter basophilias sp. nov.</title>
        <authorList>
            <person name="Qiu D."/>
        </authorList>
    </citation>
    <scope>NUCLEOTIDE SEQUENCE [LARGE SCALE GENOMIC DNA]</scope>
    <source>
        <strain evidence="17 18">Q10-2</strain>
    </source>
</reference>
<evidence type="ECO:0000256" key="9">
    <source>
        <dbReference type="ARBA" id="ARBA00022898"/>
    </source>
</evidence>
<dbReference type="NCBIfam" id="TIGR00700">
    <property type="entry name" value="GABAtrnsam"/>
    <property type="match status" value="1"/>
</dbReference>
<accession>A0ABR9ZW77</accession>
<comment type="similarity">
    <text evidence="4 16">Belongs to the class-III pyridoxal-phosphate-dependent aminotransferase family.</text>
</comment>
<comment type="caution">
    <text evidence="17">The sequence shown here is derived from an EMBL/GenBank/DDBJ whole genome shotgun (WGS) entry which is preliminary data.</text>
</comment>
<evidence type="ECO:0000256" key="16">
    <source>
        <dbReference type="RuleBase" id="RU003560"/>
    </source>
</evidence>
<organism evidence="17 18">
    <name type="scientific">Fusibacter ferrireducens</name>
    <dbReference type="NCBI Taxonomy" id="2785058"/>
    <lineage>
        <taxon>Bacteria</taxon>
        <taxon>Bacillati</taxon>
        <taxon>Bacillota</taxon>
        <taxon>Clostridia</taxon>
        <taxon>Eubacteriales</taxon>
        <taxon>Eubacteriales Family XII. Incertae Sedis</taxon>
        <taxon>Fusibacter</taxon>
    </lineage>
</organism>
<dbReference type="Pfam" id="PF00202">
    <property type="entry name" value="Aminotran_3"/>
    <property type="match status" value="1"/>
</dbReference>
<dbReference type="PANTHER" id="PTHR11986:SF79">
    <property type="entry name" value="ACETYLORNITHINE AMINOTRANSFERASE, MITOCHONDRIAL"/>
    <property type="match status" value="1"/>
</dbReference>
<dbReference type="InterPro" id="IPR005814">
    <property type="entry name" value="Aminotrans_3"/>
</dbReference>
<dbReference type="InterPro" id="IPR015421">
    <property type="entry name" value="PyrdxlP-dep_Trfase_major"/>
</dbReference>
<evidence type="ECO:0000256" key="12">
    <source>
        <dbReference type="ARBA" id="ARBA00030857"/>
    </source>
</evidence>
<dbReference type="PROSITE" id="PS00600">
    <property type="entry name" value="AA_TRANSFER_CLASS_3"/>
    <property type="match status" value="1"/>
</dbReference>
<evidence type="ECO:0000256" key="2">
    <source>
        <dbReference type="ARBA" id="ARBA00001933"/>
    </source>
</evidence>
<dbReference type="InterPro" id="IPR050103">
    <property type="entry name" value="Class-III_PLP-dep_AT"/>
</dbReference>
<evidence type="ECO:0000256" key="14">
    <source>
        <dbReference type="ARBA" id="ARBA00048021"/>
    </source>
</evidence>
<keyword evidence="9 16" id="KW-0663">Pyridoxal phosphate</keyword>
<evidence type="ECO:0000256" key="4">
    <source>
        <dbReference type="ARBA" id="ARBA00008954"/>
    </source>
</evidence>
<evidence type="ECO:0000256" key="10">
    <source>
        <dbReference type="ARBA" id="ARBA00029760"/>
    </source>
</evidence>
<comment type="catalytic activity">
    <reaction evidence="1">
        <text>(S)-3-amino-2-methylpropanoate + 2-oxoglutarate = 2-methyl-3-oxopropanoate + L-glutamate</text>
        <dbReference type="Rhea" id="RHEA:13993"/>
        <dbReference type="ChEBI" id="CHEBI:16810"/>
        <dbReference type="ChEBI" id="CHEBI:29985"/>
        <dbReference type="ChEBI" id="CHEBI:57700"/>
        <dbReference type="ChEBI" id="CHEBI:58655"/>
        <dbReference type="EC" id="2.6.1.22"/>
    </reaction>
</comment>
<evidence type="ECO:0000313" key="18">
    <source>
        <dbReference type="Proteomes" id="UP000614200"/>
    </source>
</evidence>